<keyword evidence="2" id="KW-1185">Reference proteome</keyword>
<gene>
    <name evidence="1" type="ORF">AMECASPLE_034922</name>
</gene>
<name>A0ABV0YIM8_9TELE</name>
<reference evidence="1 2" key="1">
    <citation type="submission" date="2021-06" db="EMBL/GenBank/DDBJ databases">
        <authorList>
            <person name="Palmer J.M."/>
        </authorList>
    </citation>
    <scope>NUCLEOTIDE SEQUENCE [LARGE SCALE GENOMIC DNA]</scope>
    <source>
        <strain evidence="1 2">AS_MEX2019</strain>
        <tissue evidence="1">Muscle</tissue>
    </source>
</reference>
<evidence type="ECO:0000313" key="2">
    <source>
        <dbReference type="Proteomes" id="UP001469553"/>
    </source>
</evidence>
<proteinExistence type="predicted"/>
<protein>
    <submittedName>
        <fullName evidence="1">Uncharacterized protein</fullName>
    </submittedName>
</protein>
<dbReference type="EMBL" id="JAHRIP010033275">
    <property type="protein sequence ID" value="MEQ2293572.1"/>
    <property type="molecule type" value="Genomic_DNA"/>
</dbReference>
<sequence length="71" mass="8457">MDANFVYFLLVEFLTRTLTKDTRSRLSDTRQRTSQGAGRRWMHHSYREKIRRTGLPLSNHLPLRILSPLPF</sequence>
<comment type="caution">
    <text evidence="1">The sequence shown here is derived from an EMBL/GenBank/DDBJ whole genome shotgun (WGS) entry which is preliminary data.</text>
</comment>
<organism evidence="1 2">
    <name type="scientific">Ameca splendens</name>
    <dbReference type="NCBI Taxonomy" id="208324"/>
    <lineage>
        <taxon>Eukaryota</taxon>
        <taxon>Metazoa</taxon>
        <taxon>Chordata</taxon>
        <taxon>Craniata</taxon>
        <taxon>Vertebrata</taxon>
        <taxon>Euteleostomi</taxon>
        <taxon>Actinopterygii</taxon>
        <taxon>Neopterygii</taxon>
        <taxon>Teleostei</taxon>
        <taxon>Neoteleostei</taxon>
        <taxon>Acanthomorphata</taxon>
        <taxon>Ovalentaria</taxon>
        <taxon>Atherinomorphae</taxon>
        <taxon>Cyprinodontiformes</taxon>
        <taxon>Goodeidae</taxon>
        <taxon>Ameca</taxon>
    </lineage>
</organism>
<evidence type="ECO:0000313" key="1">
    <source>
        <dbReference type="EMBL" id="MEQ2293572.1"/>
    </source>
</evidence>
<accession>A0ABV0YIM8</accession>
<dbReference type="Proteomes" id="UP001469553">
    <property type="component" value="Unassembled WGS sequence"/>
</dbReference>